<reference evidence="1 2" key="1">
    <citation type="submission" date="2014-04" db="EMBL/GenBank/DDBJ databases">
        <title>Evolutionary Origins and Diversification of the Mycorrhizal Mutualists.</title>
        <authorList>
            <consortium name="DOE Joint Genome Institute"/>
            <consortium name="Mycorrhizal Genomics Consortium"/>
            <person name="Kohler A."/>
            <person name="Kuo A."/>
            <person name="Nagy L.G."/>
            <person name="Floudas D."/>
            <person name="Copeland A."/>
            <person name="Barry K.W."/>
            <person name="Cichocki N."/>
            <person name="Veneault-Fourrey C."/>
            <person name="LaButti K."/>
            <person name="Lindquist E.A."/>
            <person name="Lipzen A."/>
            <person name="Lundell T."/>
            <person name="Morin E."/>
            <person name="Murat C."/>
            <person name="Riley R."/>
            <person name="Ohm R."/>
            <person name="Sun H."/>
            <person name="Tunlid A."/>
            <person name="Henrissat B."/>
            <person name="Grigoriev I.V."/>
            <person name="Hibbett D.S."/>
            <person name="Martin F."/>
        </authorList>
    </citation>
    <scope>NUCLEOTIDE SEQUENCE [LARGE SCALE GENOMIC DNA]</scope>
    <source>
        <strain evidence="1 2">FD-317 M1</strain>
    </source>
</reference>
<dbReference type="AlphaFoldDB" id="A0A0D0BQU6"/>
<protein>
    <recommendedName>
        <fullName evidence="3">NB-ARC domain-containing protein</fullName>
    </recommendedName>
</protein>
<dbReference type="PANTHER" id="PTHR35205:SF1">
    <property type="entry name" value="ZU5 DOMAIN-CONTAINING PROTEIN"/>
    <property type="match status" value="1"/>
</dbReference>
<dbReference type="OrthoDB" id="674604at2759"/>
<dbReference type="SUPFAM" id="SSF52540">
    <property type="entry name" value="P-loop containing nucleoside triphosphate hydrolases"/>
    <property type="match status" value="1"/>
</dbReference>
<dbReference type="HOGENOM" id="CLU_084525_0_0_1"/>
<dbReference type="EMBL" id="KN834850">
    <property type="protein sequence ID" value="KIK51989.1"/>
    <property type="molecule type" value="Genomic_DNA"/>
</dbReference>
<sequence>MSDIGPASPFFTGREDLLSELENYFNPQSSITQSYNGKIFVLYGMGGVGKTQTALKFIQTLQQRFTKCYLIVANSEESIKASFYDIAIKNGFSKSSGWEAGLKWIAKLEEEWIILYDNADDPNIDLGKFLPQANHGNMIITSRNSTLTQLSVRSKELKVMTPDEGAQLLLKHAVKSHQPNSEERLMAVHIAAKLHNFALALVHAVPIDDAITTTEY</sequence>
<keyword evidence="2" id="KW-1185">Reference proteome</keyword>
<organism evidence="1 2">
    <name type="scientific">Collybiopsis luxurians FD-317 M1</name>
    <dbReference type="NCBI Taxonomy" id="944289"/>
    <lineage>
        <taxon>Eukaryota</taxon>
        <taxon>Fungi</taxon>
        <taxon>Dikarya</taxon>
        <taxon>Basidiomycota</taxon>
        <taxon>Agaricomycotina</taxon>
        <taxon>Agaricomycetes</taxon>
        <taxon>Agaricomycetidae</taxon>
        <taxon>Agaricales</taxon>
        <taxon>Marasmiineae</taxon>
        <taxon>Omphalotaceae</taxon>
        <taxon>Collybiopsis</taxon>
        <taxon>Collybiopsis luxurians</taxon>
    </lineage>
</organism>
<dbReference type="InterPro" id="IPR027417">
    <property type="entry name" value="P-loop_NTPase"/>
</dbReference>
<dbReference type="Gene3D" id="3.40.50.300">
    <property type="entry name" value="P-loop containing nucleotide triphosphate hydrolases"/>
    <property type="match status" value="1"/>
</dbReference>
<evidence type="ECO:0008006" key="3">
    <source>
        <dbReference type="Google" id="ProtNLM"/>
    </source>
</evidence>
<dbReference type="PANTHER" id="PTHR35205">
    <property type="entry name" value="NB-ARC AND TPR DOMAIN PROTEIN"/>
    <property type="match status" value="1"/>
</dbReference>
<proteinExistence type="predicted"/>
<accession>A0A0D0BQU6</accession>
<gene>
    <name evidence="1" type="ORF">GYMLUDRAFT_251576</name>
</gene>
<evidence type="ECO:0000313" key="2">
    <source>
        <dbReference type="Proteomes" id="UP000053593"/>
    </source>
</evidence>
<name>A0A0D0BQU6_9AGAR</name>
<dbReference type="Proteomes" id="UP000053593">
    <property type="component" value="Unassembled WGS sequence"/>
</dbReference>
<evidence type="ECO:0000313" key="1">
    <source>
        <dbReference type="EMBL" id="KIK51989.1"/>
    </source>
</evidence>